<sequence>MDKTYHTKKMNEKVQIVFEAILSHLKNFEAIDIIFLKTRVQINTNSTFLSITTKRDRIELEFQLDREDDFFPIFICQRISKNRVLHRITLSELSEFDNQVKIWIKDAYDLINKR</sequence>
<dbReference type="InterPro" id="IPR043714">
    <property type="entry name" value="DUF5655"/>
</dbReference>
<accession>A0A425XY86</accession>
<dbReference type="AlphaFoldDB" id="A0A425XY86"/>
<protein>
    <recommendedName>
        <fullName evidence="1">DUF5655 domain-containing protein</fullName>
    </recommendedName>
</protein>
<name>A0A425XY86_9BACT</name>
<dbReference type="EMBL" id="QQWG01000017">
    <property type="protein sequence ID" value="RRG19734.1"/>
    <property type="molecule type" value="Genomic_DNA"/>
</dbReference>
<keyword evidence="3" id="KW-1185">Reference proteome</keyword>
<reference evidence="2 3" key="1">
    <citation type="submission" date="2018-07" db="EMBL/GenBank/DDBJ databases">
        <title>Draft genome sequence of Ancylomarina sp. M1P.</title>
        <authorList>
            <person name="Yadav S."/>
            <person name="Villanueva L."/>
            <person name="Damste J.S.S."/>
        </authorList>
    </citation>
    <scope>NUCLEOTIDE SEQUENCE [LARGE SCALE GENOMIC DNA]</scope>
    <source>
        <strain evidence="2 3">M1P</strain>
    </source>
</reference>
<evidence type="ECO:0000313" key="3">
    <source>
        <dbReference type="Proteomes" id="UP000285794"/>
    </source>
</evidence>
<dbReference type="Proteomes" id="UP000285794">
    <property type="component" value="Unassembled WGS sequence"/>
</dbReference>
<organism evidence="2 3">
    <name type="scientific">Ancylomarina euxinus</name>
    <dbReference type="NCBI Taxonomy" id="2283627"/>
    <lineage>
        <taxon>Bacteria</taxon>
        <taxon>Pseudomonadati</taxon>
        <taxon>Bacteroidota</taxon>
        <taxon>Bacteroidia</taxon>
        <taxon>Marinilabiliales</taxon>
        <taxon>Marinifilaceae</taxon>
        <taxon>Ancylomarina</taxon>
    </lineage>
</organism>
<dbReference type="RefSeq" id="WP_125031583.1">
    <property type="nucleotide sequence ID" value="NZ_JAPXVP010000016.1"/>
</dbReference>
<dbReference type="Pfam" id="PF18899">
    <property type="entry name" value="DUF5655"/>
    <property type="match status" value="1"/>
</dbReference>
<evidence type="ECO:0000259" key="1">
    <source>
        <dbReference type="Pfam" id="PF18899"/>
    </source>
</evidence>
<dbReference type="OrthoDB" id="1118588at2"/>
<feature type="domain" description="DUF5655" evidence="1">
    <location>
        <begin position="4"/>
        <end position="110"/>
    </location>
</feature>
<proteinExistence type="predicted"/>
<gene>
    <name evidence="2" type="ORF">DWB61_14385</name>
</gene>
<evidence type="ECO:0000313" key="2">
    <source>
        <dbReference type="EMBL" id="RRG19734.1"/>
    </source>
</evidence>
<comment type="caution">
    <text evidence="2">The sequence shown here is derived from an EMBL/GenBank/DDBJ whole genome shotgun (WGS) entry which is preliminary data.</text>
</comment>